<dbReference type="GO" id="GO:0043130">
    <property type="term" value="F:ubiquitin binding"/>
    <property type="evidence" value="ECO:0007669"/>
    <property type="project" value="InterPro"/>
</dbReference>
<dbReference type="EMBL" id="FR904381">
    <property type="protein sequence ID" value="CDQ61458.1"/>
    <property type="molecule type" value="Genomic_DNA"/>
</dbReference>
<accession>A0A060W2D9</accession>
<evidence type="ECO:0000313" key="2">
    <source>
        <dbReference type="EMBL" id="CDQ61458.1"/>
    </source>
</evidence>
<dbReference type="STRING" id="8022.A0A060W2D9"/>
<dbReference type="PROSITE" id="PS50030">
    <property type="entry name" value="UBA"/>
    <property type="match status" value="1"/>
</dbReference>
<dbReference type="PANTHER" id="PTHR15960">
    <property type="entry name" value="LD44032P"/>
    <property type="match status" value="1"/>
</dbReference>
<dbReference type="Pfam" id="PF21267">
    <property type="entry name" value="UBAP-1_UBA2"/>
    <property type="match status" value="1"/>
</dbReference>
<dbReference type="InterPro" id="IPR049467">
    <property type="entry name" value="UBAP-1-like_UBA2"/>
</dbReference>
<sequence length="155" mass="18034">MKMKYPSQLRSVWWCEAVFFNDLVHHICGCFVSNAHLLNTFGFLTARQTVTQATVYLLTDSNAISRSNLWCCACCVQILRYLVACDRLCERGYDEAQVEEALEMFQNCETKAEEFLHLLAQFNEMGFQQNAIKEVLLVHENHRERALEELMMRVA</sequence>
<dbReference type="CDD" id="cd14316">
    <property type="entry name" value="UBA2_UBAP1_like"/>
    <property type="match status" value="1"/>
</dbReference>
<dbReference type="SUPFAM" id="SSF46934">
    <property type="entry name" value="UBA-like"/>
    <property type="match status" value="1"/>
</dbReference>
<feature type="domain" description="UBA" evidence="1">
    <location>
        <begin position="110"/>
        <end position="153"/>
    </location>
</feature>
<dbReference type="Proteomes" id="UP000193380">
    <property type="component" value="Unassembled WGS sequence"/>
</dbReference>
<organism evidence="2 3">
    <name type="scientific">Oncorhynchus mykiss</name>
    <name type="common">Rainbow trout</name>
    <name type="synonym">Salmo gairdneri</name>
    <dbReference type="NCBI Taxonomy" id="8022"/>
    <lineage>
        <taxon>Eukaryota</taxon>
        <taxon>Metazoa</taxon>
        <taxon>Chordata</taxon>
        <taxon>Craniata</taxon>
        <taxon>Vertebrata</taxon>
        <taxon>Euteleostomi</taxon>
        <taxon>Actinopterygii</taxon>
        <taxon>Neopterygii</taxon>
        <taxon>Teleostei</taxon>
        <taxon>Protacanthopterygii</taxon>
        <taxon>Salmoniformes</taxon>
        <taxon>Salmonidae</taxon>
        <taxon>Salmoninae</taxon>
        <taxon>Oncorhynchus</taxon>
    </lineage>
</organism>
<reference evidence="2" key="1">
    <citation type="journal article" date="2014" name="Nat. Commun.">
        <title>The rainbow trout genome provides novel insights into evolution after whole-genome duplication in vertebrates.</title>
        <authorList>
            <person name="Berthelot C."/>
            <person name="Brunet F."/>
            <person name="Chalopin D."/>
            <person name="Juanchich A."/>
            <person name="Bernard M."/>
            <person name="Noel B."/>
            <person name="Bento P."/>
            <person name="Da Silva C."/>
            <person name="Labadie K."/>
            <person name="Alberti A."/>
            <person name="Aury J.M."/>
            <person name="Louis A."/>
            <person name="Dehais P."/>
            <person name="Bardou P."/>
            <person name="Montfort J."/>
            <person name="Klopp C."/>
            <person name="Cabau C."/>
            <person name="Gaspin C."/>
            <person name="Thorgaard G.H."/>
            <person name="Boussaha M."/>
            <person name="Quillet E."/>
            <person name="Guyomard R."/>
            <person name="Galiana D."/>
            <person name="Bobe J."/>
            <person name="Volff J.N."/>
            <person name="Genet C."/>
            <person name="Wincker P."/>
            <person name="Jaillon O."/>
            <person name="Roest Crollius H."/>
            <person name="Guiguen Y."/>
        </authorList>
    </citation>
    <scope>NUCLEOTIDE SEQUENCE [LARGE SCALE GENOMIC DNA]</scope>
</reference>
<dbReference type="InterPro" id="IPR009060">
    <property type="entry name" value="UBA-like_sf"/>
</dbReference>
<dbReference type="InterPro" id="IPR015940">
    <property type="entry name" value="UBA"/>
</dbReference>
<dbReference type="PaxDb" id="8022-A0A060W2D9"/>
<dbReference type="InterPro" id="IPR042575">
    <property type="entry name" value="UBAP1_C"/>
</dbReference>
<proteinExistence type="predicted"/>
<dbReference type="GO" id="GO:0000813">
    <property type="term" value="C:ESCRT I complex"/>
    <property type="evidence" value="ECO:0007669"/>
    <property type="project" value="InterPro"/>
</dbReference>
<name>A0A060W2D9_ONCMY</name>
<protein>
    <recommendedName>
        <fullName evidence="1">UBA domain-containing protein</fullName>
    </recommendedName>
</protein>
<dbReference type="GO" id="GO:0043162">
    <property type="term" value="P:ubiquitin-dependent protein catabolic process via the multivesicular body sorting pathway"/>
    <property type="evidence" value="ECO:0007669"/>
    <property type="project" value="InterPro"/>
</dbReference>
<dbReference type="Gene3D" id="1.20.120.1920">
    <property type="entry name" value="UBAP1 SOUBA domain"/>
    <property type="match status" value="1"/>
</dbReference>
<reference evidence="2" key="2">
    <citation type="submission" date="2014-03" db="EMBL/GenBank/DDBJ databases">
        <authorList>
            <person name="Genoscope - CEA"/>
        </authorList>
    </citation>
    <scope>NUCLEOTIDE SEQUENCE</scope>
</reference>
<dbReference type="InterPro" id="IPR038870">
    <property type="entry name" value="UBAP1"/>
</dbReference>
<dbReference type="AlphaFoldDB" id="A0A060W2D9"/>
<gene>
    <name evidence="2" type="ORF">GSONMT00065264001</name>
</gene>
<evidence type="ECO:0000259" key="1">
    <source>
        <dbReference type="PROSITE" id="PS50030"/>
    </source>
</evidence>
<evidence type="ECO:0000313" key="3">
    <source>
        <dbReference type="Proteomes" id="UP000193380"/>
    </source>
</evidence>
<dbReference type="PANTHER" id="PTHR15960:SF3">
    <property type="entry name" value="UBIQUITIN-ASSOCIATED PROTEIN 1-LIKE"/>
    <property type="match status" value="1"/>
</dbReference>